<reference evidence="2 3" key="1">
    <citation type="submission" date="2019-02" db="EMBL/GenBank/DDBJ databases">
        <authorList>
            <person name="Goldberg S.R."/>
            <person name="Haltli B.A."/>
            <person name="Correa H."/>
            <person name="Russell K.G."/>
        </authorList>
    </citation>
    <scope>NUCLEOTIDE SEQUENCE [LARGE SCALE GENOMIC DNA]</scope>
    <source>
        <strain evidence="2 3">JCM 16186</strain>
    </source>
</reference>
<keyword evidence="1" id="KW-0802">TPR repeat</keyword>
<dbReference type="Proteomes" id="UP000798808">
    <property type="component" value="Unassembled WGS sequence"/>
</dbReference>
<comment type="caution">
    <text evidence="2">The sequence shown here is derived from an EMBL/GenBank/DDBJ whole genome shotgun (WGS) entry which is preliminary data.</text>
</comment>
<evidence type="ECO:0000256" key="1">
    <source>
        <dbReference type="PROSITE-ProRule" id="PRU00339"/>
    </source>
</evidence>
<name>A0ABW9RIG7_9BACT</name>
<organism evidence="2 3">
    <name type="scientific">Fulvivirga kasyanovii</name>
    <dbReference type="NCBI Taxonomy" id="396812"/>
    <lineage>
        <taxon>Bacteria</taxon>
        <taxon>Pseudomonadati</taxon>
        <taxon>Bacteroidota</taxon>
        <taxon>Cytophagia</taxon>
        <taxon>Cytophagales</taxon>
        <taxon>Fulvivirgaceae</taxon>
        <taxon>Fulvivirga</taxon>
    </lineage>
</organism>
<dbReference type="SUPFAM" id="SSF48452">
    <property type="entry name" value="TPR-like"/>
    <property type="match status" value="1"/>
</dbReference>
<accession>A0ABW9RIG7</accession>
<evidence type="ECO:0008006" key="4">
    <source>
        <dbReference type="Google" id="ProtNLM"/>
    </source>
</evidence>
<gene>
    <name evidence="2" type="ORF">E1163_02630</name>
</gene>
<dbReference type="PROSITE" id="PS50005">
    <property type="entry name" value="TPR"/>
    <property type="match status" value="1"/>
</dbReference>
<dbReference type="InterPro" id="IPR011990">
    <property type="entry name" value="TPR-like_helical_dom_sf"/>
</dbReference>
<evidence type="ECO:0000313" key="3">
    <source>
        <dbReference type="Proteomes" id="UP000798808"/>
    </source>
</evidence>
<sequence>MKIQAIELEATGKPELLIVAEQLLNQLLSGYPNDNFIKSSSFHTLGNIYKLRNDLETALKYYKEAVDFEKIWPNIKTQADIDFSDLVVKMNKPEYFDLAEELMHKRLEKSLFPLEKYRGYSILAIISQSRGDNTNFERFKKLAEENASKETSGLRYHKDLGTVKKRDSWLDRILKKK</sequence>
<protein>
    <recommendedName>
        <fullName evidence="4">Tetratricopeptide repeat protein</fullName>
    </recommendedName>
</protein>
<evidence type="ECO:0000313" key="2">
    <source>
        <dbReference type="EMBL" id="MTI23837.1"/>
    </source>
</evidence>
<dbReference type="Gene3D" id="1.25.40.10">
    <property type="entry name" value="Tetratricopeptide repeat domain"/>
    <property type="match status" value="1"/>
</dbReference>
<dbReference type="InterPro" id="IPR019734">
    <property type="entry name" value="TPR_rpt"/>
</dbReference>
<dbReference type="EMBL" id="SMLW01000313">
    <property type="protein sequence ID" value="MTI23837.1"/>
    <property type="molecule type" value="Genomic_DNA"/>
</dbReference>
<proteinExistence type="predicted"/>
<dbReference type="RefSeq" id="WP_155169183.1">
    <property type="nucleotide sequence ID" value="NZ_BAAAFL010000021.1"/>
</dbReference>
<keyword evidence="3" id="KW-1185">Reference proteome</keyword>
<feature type="repeat" description="TPR" evidence="1">
    <location>
        <begin position="39"/>
        <end position="72"/>
    </location>
</feature>